<dbReference type="Gene3D" id="3.40.630.30">
    <property type="match status" value="1"/>
</dbReference>
<dbReference type="OrthoDB" id="9787072at2"/>
<dbReference type="EMBL" id="PGTO01000012">
    <property type="protein sequence ID" value="RAU21144.1"/>
    <property type="molecule type" value="Genomic_DNA"/>
</dbReference>
<proteinExistence type="inferred from homology"/>
<dbReference type="EC" id="2.3.2.30" evidence="7"/>
<evidence type="ECO:0000313" key="12">
    <source>
        <dbReference type="Proteomes" id="UP000251075"/>
    </source>
</evidence>
<dbReference type="SUPFAM" id="SSF55729">
    <property type="entry name" value="Acyl-CoA N-acyltransferases (Nat)"/>
    <property type="match status" value="1"/>
</dbReference>
<evidence type="ECO:0000256" key="9">
    <source>
        <dbReference type="ARBA" id="ARBA00045724"/>
    </source>
</evidence>
<gene>
    <name evidence="11" type="ORF">CU669_14420</name>
</gene>
<dbReference type="RefSeq" id="WP_112145924.1">
    <property type="nucleotide sequence ID" value="NZ_PGTO01000012.1"/>
</dbReference>
<evidence type="ECO:0000256" key="1">
    <source>
        <dbReference type="ARBA" id="ARBA00005189"/>
    </source>
</evidence>
<keyword evidence="4" id="KW-0443">Lipid metabolism</keyword>
<evidence type="ECO:0000256" key="2">
    <source>
        <dbReference type="ARBA" id="ARBA00022516"/>
    </source>
</evidence>
<evidence type="ECO:0000313" key="11">
    <source>
        <dbReference type="EMBL" id="RAU21144.1"/>
    </source>
</evidence>
<comment type="caution">
    <text evidence="11">The sequence shown here is derived from an EMBL/GenBank/DDBJ whole genome shotgun (WGS) entry which is preliminary data.</text>
</comment>
<evidence type="ECO:0000256" key="6">
    <source>
        <dbReference type="ARBA" id="ARBA00038095"/>
    </source>
</evidence>
<keyword evidence="2" id="KW-0444">Lipid biosynthesis</keyword>
<accession>A0A364NVN4</accession>
<comment type="function">
    <text evidence="9">Catalyzes the first step in the biosynthesis of ornithine lipids, which are phosphorus-free membrane lipids. Catalyzes the 3-hydroxyacyl-acyl carrier protein-dependent acylation of ornithine to form lyso-ornithine lipid (LOL).</text>
</comment>
<reference evidence="11 12" key="1">
    <citation type="submission" date="2017-11" db="EMBL/GenBank/DDBJ databases">
        <title>Draft genome sequence of magnetotactic bacterium Magnetospirillum kuznetsovii LBB-42.</title>
        <authorList>
            <person name="Grouzdev D.S."/>
            <person name="Rysina M.S."/>
            <person name="Baslerov R.V."/>
            <person name="Koziaeva V."/>
        </authorList>
    </citation>
    <scope>NUCLEOTIDE SEQUENCE [LARGE SCALE GENOMIC DNA]</scope>
    <source>
        <strain evidence="11 12">LBB-42</strain>
    </source>
</reference>
<dbReference type="GO" id="GO:0006629">
    <property type="term" value="P:lipid metabolic process"/>
    <property type="evidence" value="ECO:0007669"/>
    <property type="project" value="UniProtKB-KW"/>
</dbReference>
<evidence type="ECO:0000256" key="5">
    <source>
        <dbReference type="ARBA" id="ARBA00023315"/>
    </source>
</evidence>
<protein>
    <recommendedName>
        <fullName evidence="8">L-ornithine N(alpha)-acyltransferase</fullName>
        <ecNumber evidence="7">2.3.2.30</ecNumber>
    </recommendedName>
</protein>
<dbReference type="GO" id="GO:0043810">
    <property type="term" value="F:ornithine-acyl [acyl carrier protein] N-acyltransferase activity"/>
    <property type="evidence" value="ECO:0007669"/>
    <property type="project" value="UniProtKB-EC"/>
</dbReference>
<name>A0A364NVN4_9PROT</name>
<dbReference type="InterPro" id="IPR016181">
    <property type="entry name" value="Acyl_CoA_acyltransferase"/>
</dbReference>
<dbReference type="PANTHER" id="PTHR37323">
    <property type="entry name" value="GCN5-RELATED N-ACETYLTRANSFERASE"/>
    <property type="match status" value="1"/>
</dbReference>
<evidence type="ECO:0000256" key="3">
    <source>
        <dbReference type="ARBA" id="ARBA00022679"/>
    </source>
</evidence>
<evidence type="ECO:0000256" key="4">
    <source>
        <dbReference type="ARBA" id="ARBA00023098"/>
    </source>
</evidence>
<dbReference type="Pfam" id="PF13444">
    <property type="entry name" value="Acetyltransf_5"/>
    <property type="match status" value="1"/>
</dbReference>
<evidence type="ECO:0000256" key="7">
    <source>
        <dbReference type="ARBA" id="ARBA00039058"/>
    </source>
</evidence>
<dbReference type="AlphaFoldDB" id="A0A364NVN4"/>
<comment type="catalytic activity">
    <reaction evidence="10">
        <text>a (3R)-hydroxyacyl-[ACP] + L-ornithine = a lyso-ornithine lipid + holo-[ACP] + H(+)</text>
        <dbReference type="Rhea" id="RHEA:20633"/>
        <dbReference type="Rhea" id="RHEA-COMP:9685"/>
        <dbReference type="Rhea" id="RHEA-COMP:9945"/>
        <dbReference type="ChEBI" id="CHEBI:15378"/>
        <dbReference type="ChEBI" id="CHEBI:46911"/>
        <dbReference type="ChEBI" id="CHEBI:64479"/>
        <dbReference type="ChEBI" id="CHEBI:78827"/>
        <dbReference type="ChEBI" id="CHEBI:138482"/>
        <dbReference type="EC" id="2.3.2.30"/>
    </reaction>
    <physiologicalReaction direction="left-to-right" evidence="10">
        <dbReference type="Rhea" id="RHEA:20634"/>
    </physiologicalReaction>
</comment>
<keyword evidence="12" id="KW-1185">Reference proteome</keyword>
<comment type="pathway">
    <text evidence="1">Lipid metabolism.</text>
</comment>
<keyword evidence="3" id="KW-0808">Transferase</keyword>
<dbReference type="InterPro" id="IPR052351">
    <property type="entry name" value="Ornithine_N-alpha-AT"/>
</dbReference>
<dbReference type="PANTHER" id="PTHR37323:SF1">
    <property type="entry name" value="L-ORNITHINE N(ALPHA)-ACYLTRANSFERASE"/>
    <property type="match status" value="1"/>
</dbReference>
<comment type="similarity">
    <text evidence="6">Belongs to the acetyltransferase family. OlsB subfamily.</text>
</comment>
<dbReference type="Proteomes" id="UP000251075">
    <property type="component" value="Unassembled WGS sequence"/>
</dbReference>
<sequence>MTHQTAAVQALIPISADGIEVRLAANRAEVAAAQRIRYRVFYEEMGAKPSAAMQALELDFDDYDEVCDHLLVLAEGEVVGTYRLIRRHAAQHVGRFYSAGEFDLSAFLDTPGEILELGRSCVDARWRHRGTLQMLWQGLAAYMVENDIQVLFGCGSLPGTEPELLAPQLAYLRDNHLAPPELRGSALPHQDRVDFDDIDVAWDARKVLASLPPLLKGYLRLGGMVGDGAVIDHQFNTTDVLVVVNTADIAGRYVKRFSA</sequence>
<keyword evidence="5" id="KW-0012">Acyltransferase</keyword>
<organism evidence="11 12">
    <name type="scientific">Paramagnetospirillum kuznetsovii</name>
    <dbReference type="NCBI Taxonomy" id="2053833"/>
    <lineage>
        <taxon>Bacteria</taxon>
        <taxon>Pseudomonadati</taxon>
        <taxon>Pseudomonadota</taxon>
        <taxon>Alphaproteobacteria</taxon>
        <taxon>Rhodospirillales</taxon>
        <taxon>Magnetospirillaceae</taxon>
        <taxon>Paramagnetospirillum</taxon>
    </lineage>
</organism>
<evidence type="ECO:0000256" key="10">
    <source>
        <dbReference type="ARBA" id="ARBA00047785"/>
    </source>
</evidence>
<evidence type="ECO:0000256" key="8">
    <source>
        <dbReference type="ARBA" id="ARBA00039866"/>
    </source>
</evidence>